<comment type="similarity">
    <text evidence="1">Belongs to the TfdA dioxygenase family.</text>
</comment>
<keyword evidence="4" id="KW-0560">Oxidoreductase</keyword>
<dbReference type="InterPro" id="IPR003819">
    <property type="entry name" value="TauD/TfdA-like"/>
</dbReference>
<protein>
    <submittedName>
        <fullName evidence="7">TfdA family taurine catabolism dioxygenase TauD</fullName>
    </submittedName>
</protein>
<dbReference type="OrthoDB" id="10257314at2759"/>
<keyword evidence="8" id="KW-1185">Reference proteome</keyword>
<dbReference type="PANTHER" id="PTHR30468:SF20">
    <property type="entry name" value="TAUD_TFDA-LIKE DOMAIN-CONTAINING PROTEIN-RELATED"/>
    <property type="match status" value="1"/>
</dbReference>
<dbReference type="SUPFAM" id="SSF51197">
    <property type="entry name" value="Clavaminate synthase-like"/>
    <property type="match status" value="1"/>
</dbReference>
<name>A0A5N5QPR7_9AGAM</name>
<organism evidence="7 8">
    <name type="scientific">Ceratobasidium theobromae</name>
    <dbReference type="NCBI Taxonomy" id="1582974"/>
    <lineage>
        <taxon>Eukaryota</taxon>
        <taxon>Fungi</taxon>
        <taxon>Dikarya</taxon>
        <taxon>Basidiomycota</taxon>
        <taxon>Agaricomycotina</taxon>
        <taxon>Agaricomycetes</taxon>
        <taxon>Cantharellales</taxon>
        <taxon>Ceratobasidiaceae</taxon>
        <taxon>Ceratobasidium</taxon>
    </lineage>
</organism>
<dbReference type="Proteomes" id="UP000383932">
    <property type="component" value="Unassembled WGS sequence"/>
</dbReference>
<evidence type="ECO:0000259" key="6">
    <source>
        <dbReference type="Pfam" id="PF02668"/>
    </source>
</evidence>
<dbReference type="Pfam" id="PF02668">
    <property type="entry name" value="TauD"/>
    <property type="match status" value="1"/>
</dbReference>
<evidence type="ECO:0000313" key="7">
    <source>
        <dbReference type="EMBL" id="KAB5593531.1"/>
    </source>
</evidence>
<reference evidence="7 8" key="1">
    <citation type="journal article" date="2019" name="Fungal Biol. Biotechnol.">
        <title>Draft genome sequence of fastidious pathogen Ceratobasidium theobromae, which causes vascular-streak dieback in Theobroma cacao.</title>
        <authorList>
            <person name="Ali S.S."/>
            <person name="Asman A."/>
            <person name="Shao J."/>
            <person name="Firmansyah A.P."/>
            <person name="Susilo A.W."/>
            <person name="Rosmana A."/>
            <person name="McMahon P."/>
            <person name="Junaid M."/>
            <person name="Guest D."/>
            <person name="Kheng T.Y."/>
            <person name="Meinhardt L.W."/>
            <person name="Bailey B.A."/>
        </authorList>
    </citation>
    <scope>NUCLEOTIDE SEQUENCE [LARGE SCALE GENOMIC DNA]</scope>
    <source>
        <strain evidence="7 8">CT2</strain>
    </source>
</reference>
<evidence type="ECO:0000256" key="3">
    <source>
        <dbReference type="ARBA" id="ARBA00022964"/>
    </source>
</evidence>
<evidence type="ECO:0000256" key="4">
    <source>
        <dbReference type="ARBA" id="ARBA00023002"/>
    </source>
</evidence>
<dbReference type="AlphaFoldDB" id="A0A5N5QPR7"/>
<gene>
    <name evidence="7" type="ORF">CTheo_2997</name>
</gene>
<evidence type="ECO:0000256" key="2">
    <source>
        <dbReference type="ARBA" id="ARBA00022723"/>
    </source>
</evidence>
<dbReference type="GO" id="GO:0016706">
    <property type="term" value="F:2-oxoglutarate-dependent dioxygenase activity"/>
    <property type="evidence" value="ECO:0007669"/>
    <property type="project" value="TreeGrafter"/>
</dbReference>
<dbReference type="EMBL" id="SSOP01000035">
    <property type="protein sequence ID" value="KAB5593531.1"/>
    <property type="molecule type" value="Genomic_DNA"/>
</dbReference>
<accession>A0A5N5QPR7</accession>
<proteinExistence type="inferred from homology"/>
<keyword evidence="3 7" id="KW-0223">Dioxygenase</keyword>
<feature type="domain" description="TauD/TfdA-like" evidence="6">
    <location>
        <begin position="41"/>
        <end position="328"/>
    </location>
</feature>
<dbReference type="FunFam" id="3.60.130.10:FF:000005">
    <property type="entry name" value="TfdA family taurine dioxygenase"/>
    <property type="match status" value="1"/>
</dbReference>
<evidence type="ECO:0000313" key="8">
    <source>
        <dbReference type="Proteomes" id="UP000383932"/>
    </source>
</evidence>
<dbReference type="Gene3D" id="3.60.130.10">
    <property type="entry name" value="Clavaminate synthase-like"/>
    <property type="match status" value="1"/>
</dbReference>
<keyword evidence="5" id="KW-0408">Iron</keyword>
<dbReference type="GO" id="GO:0005737">
    <property type="term" value="C:cytoplasm"/>
    <property type="evidence" value="ECO:0007669"/>
    <property type="project" value="TreeGrafter"/>
</dbReference>
<dbReference type="PANTHER" id="PTHR30468">
    <property type="entry name" value="ALPHA-KETOGLUTARATE-DEPENDENT SULFONATE DIOXYGENASE"/>
    <property type="match status" value="1"/>
</dbReference>
<keyword evidence="2" id="KW-0479">Metal-binding</keyword>
<sequence>MATKTQTKAVSQVLASLSLTGSPAPIRSTGSLDKFDKVDSTPVIGTEFARTTQLAQLLKAENSDTFIRDLAVLISERGVVFFRDQEITLEEQKQLGTRLGELSGKPESSKLHVHPLTEVGAELGDEISVITSDRRANASLPDHSNLASRVWHADITFEPVPSDYAILKLHTLPQFNGSVTGGDTLWASGYEVYDRLSPSFAKYLETLTAAHEAHFFRDAAAAFGNAIRDQIRGSPGNFGDALEAIHPVIRTNPVTGWKSVFVNPEFTKRIVGVTRDESDTILKYIYSLINQNHDLQVRFKWNKACLPNDIAIWDNRSVFHTPTYDYEGVLRVGDRVVSLGEKPYFDPKSKSRREFLGTQHKFNLGESFLRQLWWELKTERPGGL</sequence>
<comment type="caution">
    <text evidence="7">The sequence shown here is derived from an EMBL/GenBank/DDBJ whole genome shotgun (WGS) entry which is preliminary data.</text>
</comment>
<evidence type="ECO:0000256" key="1">
    <source>
        <dbReference type="ARBA" id="ARBA00005896"/>
    </source>
</evidence>
<dbReference type="InterPro" id="IPR051323">
    <property type="entry name" value="AtsK-like"/>
</dbReference>
<dbReference type="GO" id="GO:0046872">
    <property type="term" value="F:metal ion binding"/>
    <property type="evidence" value="ECO:0007669"/>
    <property type="project" value="UniProtKB-KW"/>
</dbReference>
<dbReference type="InterPro" id="IPR042098">
    <property type="entry name" value="TauD-like_sf"/>
</dbReference>
<evidence type="ECO:0000256" key="5">
    <source>
        <dbReference type="ARBA" id="ARBA00023004"/>
    </source>
</evidence>